<dbReference type="eggNOG" id="COG0457">
    <property type="taxonomic scope" value="Bacteria"/>
</dbReference>
<evidence type="ECO:0000256" key="1">
    <source>
        <dbReference type="ARBA" id="ARBA00022737"/>
    </source>
</evidence>
<evidence type="ECO:0000256" key="2">
    <source>
        <dbReference type="ARBA" id="ARBA00022803"/>
    </source>
</evidence>
<dbReference type="PANTHER" id="PTHR45641:SF19">
    <property type="entry name" value="NEPHROCYSTIN-3"/>
    <property type="match status" value="1"/>
</dbReference>
<reference evidence="3 4" key="1">
    <citation type="journal article" date="2013" name="PLoS ONE">
        <title>The first genomic and proteomic characterization of a deep-sea sulfate reducer: insights into the piezophilic lifestyle of Desulfovibrio piezophilus.</title>
        <authorList>
            <person name="Pradel N."/>
            <person name="Ji B."/>
            <person name="Gimenez G."/>
            <person name="Talla E."/>
            <person name="Lenoble P."/>
            <person name="Garel M."/>
            <person name="Tamburini C."/>
            <person name="Fourquet P."/>
            <person name="Lebrun R."/>
            <person name="Bertin P."/>
            <person name="Denis Y."/>
            <person name="Pophillat M."/>
            <person name="Barbe V."/>
            <person name="Ollivier B."/>
            <person name="Dolla A."/>
        </authorList>
    </citation>
    <scope>NUCLEOTIDE SEQUENCE [LARGE SCALE GENOMIC DNA]</scope>
    <source>
        <strain evidence="4">DSM 10523 / SB164P1</strain>
    </source>
</reference>
<dbReference type="PATRIC" id="fig|879567.3.peg.2574"/>
<dbReference type="AlphaFoldDB" id="M1WKI2"/>
<protein>
    <submittedName>
        <fullName evidence="3">Tetratricopeptide domain protein</fullName>
    </submittedName>
</protein>
<gene>
    <name evidence="3" type="ordered locus">BN4_12411</name>
</gene>
<proteinExistence type="predicted"/>
<keyword evidence="1" id="KW-0677">Repeat</keyword>
<accession>M1WKI2</accession>
<organism evidence="3 4">
    <name type="scientific">Pseudodesulfovibrio piezophilus (strain DSM 21447 / JCM 15486 / C1TLV30)</name>
    <name type="common">Desulfovibrio piezophilus</name>
    <dbReference type="NCBI Taxonomy" id="1322246"/>
    <lineage>
        <taxon>Bacteria</taxon>
        <taxon>Pseudomonadati</taxon>
        <taxon>Thermodesulfobacteriota</taxon>
        <taxon>Desulfovibrionia</taxon>
        <taxon>Desulfovibrionales</taxon>
        <taxon>Desulfovibrionaceae</taxon>
    </lineage>
</organism>
<keyword evidence="4" id="KW-1185">Reference proteome</keyword>
<dbReference type="PRINTS" id="PR00381">
    <property type="entry name" value="KINESINLIGHT"/>
</dbReference>
<dbReference type="STRING" id="1322246.BN4_12411"/>
<dbReference type="Pfam" id="PF13424">
    <property type="entry name" value="TPR_12"/>
    <property type="match status" value="3"/>
</dbReference>
<dbReference type="InterPro" id="IPR019734">
    <property type="entry name" value="TPR_rpt"/>
</dbReference>
<dbReference type="RefSeq" id="WP_015415689.1">
    <property type="nucleotide sequence ID" value="NC_020409.1"/>
</dbReference>
<dbReference type="InterPro" id="IPR011990">
    <property type="entry name" value="TPR-like_helical_dom_sf"/>
</dbReference>
<dbReference type="BioCyc" id="DPIE1322246:BN4_RS12105-MONOMER"/>
<dbReference type="PANTHER" id="PTHR45641">
    <property type="entry name" value="TETRATRICOPEPTIDE REPEAT PROTEIN (AFU_ORTHOLOGUE AFUA_6G03870)"/>
    <property type="match status" value="1"/>
</dbReference>
<keyword evidence="2" id="KW-0802">TPR repeat</keyword>
<dbReference type="Gene3D" id="1.25.40.10">
    <property type="entry name" value="Tetratricopeptide repeat domain"/>
    <property type="match status" value="2"/>
</dbReference>
<dbReference type="EMBL" id="FO203427">
    <property type="protein sequence ID" value="CCH49646.1"/>
    <property type="molecule type" value="Genomic_DNA"/>
</dbReference>
<dbReference type="HOGENOM" id="CLU_609331_0_0_7"/>
<dbReference type="SMART" id="SM00028">
    <property type="entry name" value="TPR"/>
    <property type="match status" value="6"/>
</dbReference>
<sequence length="450" mass="49597">MTDIFPRSAKEILNAVKEVEKDAAGAAEALYMAAMLAETPLPYDFALSVEGTPHNPSLINPAAAFFAATVTINPLITRHLIKIDADEQIFQLHEDVRHVLHEAMTSQERIQWASRAIYALNLVLPDAEPANWPTVEWLMPHVMACRTLVTDLGITSAAANRVLHQAGFSLHYQNRHSEAADLLDHALAVDVALKGRQHPDICADLEGLGNVLWAGQDHERAETAFAGCLELQKEIFTDKNPITAPILNSLAVVRQALGKWNEAETTFKECLRVLTQTHGDGHPSIAACLSNLALLYEAMNKPEEALRLAERSLEINRDIYGNNHPEVAADLNMVGLLQDELGHENAAENHFRESLEVRRSTYGEDHPETAQSLCNLALFLDKTGHEAEAASLYEQGLAAYESSLGPDHSLLEPALDNYITLLEKTGSRPTSDALRMLTEAKLRAIVERVK</sequence>
<dbReference type="SUPFAM" id="SSF48452">
    <property type="entry name" value="TPR-like"/>
    <property type="match status" value="3"/>
</dbReference>
<reference evidence="4" key="2">
    <citation type="journal article" date="2013" name="Stand. Genomic Sci.">
        <title>Complete genome sequence of Desulfocapsa sulfexigens, a marine deltaproteobacterium specialized in disproportionating inorganic sulfur compounds.</title>
        <authorList>
            <person name="Finster K.W."/>
            <person name="Kjeldsen K.U."/>
            <person name="Kube M."/>
            <person name="Reinhardt R."/>
            <person name="Mussmann M."/>
            <person name="Amann R."/>
            <person name="Schreiber L."/>
        </authorList>
    </citation>
    <scope>NUCLEOTIDE SEQUENCE [LARGE SCALE GENOMIC DNA]</scope>
    <source>
        <strain evidence="4">DSM 10523 / SB164P1</strain>
    </source>
</reference>
<evidence type="ECO:0000313" key="4">
    <source>
        <dbReference type="Proteomes" id="UP000011724"/>
    </source>
</evidence>
<evidence type="ECO:0000313" key="3">
    <source>
        <dbReference type="EMBL" id="CCH49646.1"/>
    </source>
</evidence>
<dbReference type="KEGG" id="dpi:BN4_12411"/>
<dbReference type="Proteomes" id="UP000011724">
    <property type="component" value="Chromosome"/>
</dbReference>
<name>M1WKI2_PSEP2</name>